<proteinExistence type="predicted"/>
<keyword evidence="2" id="KW-1185">Reference proteome</keyword>
<name>A0ACD3AP86_9AGAR</name>
<accession>A0ACD3AP86</accession>
<dbReference type="EMBL" id="ML208378">
    <property type="protein sequence ID" value="TFK67346.1"/>
    <property type="molecule type" value="Genomic_DNA"/>
</dbReference>
<sequence>MSFLPPVYSGTILFVVLTTTWWYLRQLSIRLTGPHPHTGAAKPDLSPEALDKVSYGNINMLNGIPRQKTGKGYAVVGGGGFLGEFIVRLLLLRGETYIRILDIQLPRATDLIENPSVTFVKTDITEISSIHAALTQPFPNTNKKVEVIYHTAAAIRFWDRLGYTWPATYRVNVLGTRNVVEVAKQLQSEAGTKANISLIYTSSIDAAQASVKFSRLSWGPKVLLRDPSDLITPETSDRCYQRSKLEAEAIVKSADCAAGKGTIRAGIVRPGCALMGPNDFVTTRVLNTPVLPTFDDNWSATNVCVWDVAAGHLLLEEALQKKHAEVGGKYFLVTGDELPWSCENVRKVLIYFSKRPIKTAPVSILAIFIFAHLIEAFLFLRYHFLLPIYFVLFGGKKKPSLSPKWLGSAVYLQPAMLKYLQDVIVDDSRARKVLGYKPQWETLQYLKWAVDETLKRSDASTQDRSWL</sequence>
<protein>
    <submittedName>
        <fullName evidence="1">NAD(P)-binding protein</fullName>
    </submittedName>
</protein>
<gene>
    <name evidence="1" type="ORF">BDN72DRAFT_105671</name>
</gene>
<reference evidence="1 2" key="1">
    <citation type="journal article" date="2019" name="Nat. Ecol. Evol.">
        <title>Megaphylogeny resolves global patterns of mushroom evolution.</title>
        <authorList>
            <person name="Varga T."/>
            <person name="Krizsan K."/>
            <person name="Foldi C."/>
            <person name="Dima B."/>
            <person name="Sanchez-Garcia M."/>
            <person name="Sanchez-Ramirez S."/>
            <person name="Szollosi G.J."/>
            <person name="Szarkandi J.G."/>
            <person name="Papp V."/>
            <person name="Albert L."/>
            <person name="Andreopoulos W."/>
            <person name="Angelini C."/>
            <person name="Antonin V."/>
            <person name="Barry K.W."/>
            <person name="Bougher N.L."/>
            <person name="Buchanan P."/>
            <person name="Buyck B."/>
            <person name="Bense V."/>
            <person name="Catcheside P."/>
            <person name="Chovatia M."/>
            <person name="Cooper J."/>
            <person name="Damon W."/>
            <person name="Desjardin D."/>
            <person name="Finy P."/>
            <person name="Geml J."/>
            <person name="Haridas S."/>
            <person name="Hughes K."/>
            <person name="Justo A."/>
            <person name="Karasinski D."/>
            <person name="Kautmanova I."/>
            <person name="Kiss B."/>
            <person name="Kocsube S."/>
            <person name="Kotiranta H."/>
            <person name="LaButti K.M."/>
            <person name="Lechner B.E."/>
            <person name="Liimatainen K."/>
            <person name="Lipzen A."/>
            <person name="Lukacs Z."/>
            <person name="Mihaltcheva S."/>
            <person name="Morgado L.N."/>
            <person name="Niskanen T."/>
            <person name="Noordeloos M.E."/>
            <person name="Ohm R.A."/>
            <person name="Ortiz-Santana B."/>
            <person name="Ovrebo C."/>
            <person name="Racz N."/>
            <person name="Riley R."/>
            <person name="Savchenko A."/>
            <person name="Shiryaev A."/>
            <person name="Soop K."/>
            <person name="Spirin V."/>
            <person name="Szebenyi C."/>
            <person name="Tomsovsky M."/>
            <person name="Tulloss R.E."/>
            <person name="Uehling J."/>
            <person name="Grigoriev I.V."/>
            <person name="Vagvolgyi C."/>
            <person name="Papp T."/>
            <person name="Martin F.M."/>
            <person name="Miettinen O."/>
            <person name="Hibbett D.S."/>
            <person name="Nagy L.G."/>
        </authorList>
    </citation>
    <scope>NUCLEOTIDE SEQUENCE [LARGE SCALE GENOMIC DNA]</scope>
    <source>
        <strain evidence="1 2">NL-1719</strain>
    </source>
</reference>
<organism evidence="1 2">
    <name type="scientific">Pluteus cervinus</name>
    <dbReference type="NCBI Taxonomy" id="181527"/>
    <lineage>
        <taxon>Eukaryota</taxon>
        <taxon>Fungi</taxon>
        <taxon>Dikarya</taxon>
        <taxon>Basidiomycota</taxon>
        <taxon>Agaricomycotina</taxon>
        <taxon>Agaricomycetes</taxon>
        <taxon>Agaricomycetidae</taxon>
        <taxon>Agaricales</taxon>
        <taxon>Pluteineae</taxon>
        <taxon>Pluteaceae</taxon>
        <taxon>Pluteus</taxon>
    </lineage>
</organism>
<dbReference type="Proteomes" id="UP000308600">
    <property type="component" value="Unassembled WGS sequence"/>
</dbReference>
<evidence type="ECO:0000313" key="1">
    <source>
        <dbReference type="EMBL" id="TFK67346.1"/>
    </source>
</evidence>
<evidence type="ECO:0000313" key="2">
    <source>
        <dbReference type="Proteomes" id="UP000308600"/>
    </source>
</evidence>